<dbReference type="Gramene" id="EFJ18777">
    <property type="protein sequence ID" value="EFJ18777"/>
    <property type="gene ID" value="SELMODRAFT_112012"/>
</dbReference>
<evidence type="ECO:0000313" key="2">
    <source>
        <dbReference type="Proteomes" id="UP000001514"/>
    </source>
</evidence>
<dbReference type="EMBL" id="GL377608">
    <property type="protein sequence ID" value="EFJ18777.1"/>
    <property type="molecule type" value="Genomic_DNA"/>
</dbReference>
<dbReference type="KEGG" id="smo:SELMODRAFT_112012"/>
<keyword evidence="2" id="KW-1185">Reference proteome</keyword>
<sequence>MLIAGAYNPAEKKITVSFLSLSLSCNVIYLLEFSRIVFIISLSIDIDLNFVFQVHKLVDLSSSPNAESFWSFEVIEAYHMFYKSQMDEPT</sequence>
<dbReference type="InterPro" id="IPR012340">
    <property type="entry name" value="NA-bd_OB-fold"/>
</dbReference>
<name>D8S999_SELML</name>
<protein>
    <submittedName>
        <fullName evidence="1">Uncharacterized protein</fullName>
    </submittedName>
</protein>
<organism evidence="2">
    <name type="scientific">Selaginella moellendorffii</name>
    <name type="common">Spikemoss</name>
    <dbReference type="NCBI Taxonomy" id="88036"/>
    <lineage>
        <taxon>Eukaryota</taxon>
        <taxon>Viridiplantae</taxon>
        <taxon>Streptophyta</taxon>
        <taxon>Embryophyta</taxon>
        <taxon>Tracheophyta</taxon>
        <taxon>Lycopodiopsida</taxon>
        <taxon>Selaginellales</taxon>
        <taxon>Selaginellaceae</taxon>
        <taxon>Selaginella</taxon>
    </lineage>
</organism>
<gene>
    <name evidence="1" type="ORF">SELMODRAFT_112012</name>
</gene>
<reference evidence="1 2" key="1">
    <citation type="journal article" date="2011" name="Science">
        <title>The Selaginella genome identifies genetic changes associated with the evolution of vascular plants.</title>
        <authorList>
            <person name="Banks J.A."/>
            <person name="Nishiyama T."/>
            <person name="Hasebe M."/>
            <person name="Bowman J.L."/>
            <person name="Gribskov M."/>
            <person name="dePamphilis C."/>
            <person name="Albert V.A."/>
            <person name="Aono N."/>
            <person name="Aoyama T."/>
            <person name="Ambrose B.A."/>
            <person name="Ashton N.W."/>
            <person name="Axtell M.J."/>
            <person name="Barker E."/>
            <person name="Barker M.S."/>
            <person name="Bennetzen J.L."/>
            <person name="Bonawitz N.D."/>
            <person name="Chapple C."/>
            <person name="Cheng C."/>
            <person name="Correa L.G."/>
            <person name="Dacre M."/>
            <person name="DeBarry J."/>
            <person name="Dreyer I."/>
            <person name="Elias M."/>
            <person name="Engstrom E.M."/>
            <person name="Estelle M."/>
            <person name="Feng L."/>
            <person name="Finet C."/>
            <person name="Floyd S.K."/>
            <person name="Frommer W.B."/>
            <person name="Fujita T."/>
            <person name="Gramzow L."/>
            <person name="Gutensohn M."/>
            <person name="Harholt J."/>
            <person name="Hattori M."/>
            <person name="Heyl A."/>
            <person name="Hirai T."/>
            <person name="Hiwatashi Y."/>
            <person name="Ishikawa M."/>
            <person name="Iwata M."/>
            <person name="Karol K.G."/>
            <person name="Koehler B."/>
            <person name="Kolukisaoglu U."/>
            <person name="Kubo M."/>
            <person name="Kurata T."/>
            <person name="Lalonde S."/>
            <person name="Li K."/>
            <person name="Li Y."/>
            <person name="Litt A."/>
            <person name="Lyons E."/>
            <person name="Manning G."/>
            <person name="Maruyama T."/>
            <person name="Michael T.P."/>
            <person name="Mikami K."/>
            <person name="Miyazaki S."/>
            <person name="Morinaga S."/>
            <person name="Murata T."/>
            <person name="Mueller-Roeber B."/>
            <person name="Nelson D.R."/>
            <person name="Obara M."/>
            <person name="Oguri Y."/>
            <person name="Olmstead R.G."/>
            <person name="Onodera N."/>
            <person name="Petersen B.L."/>
            <person name="Pils B."/>
            <person name="Prigge M."/>
            <person name="Rensing S.A."/>
            <person name="Riano-Pachon D.M."/>
            <person name="Roberts A.W."/>
            <person name="Sato Y."/>
            <person name="Scheller H.V."/>
            <person name="Schulz B."/>
            <person name="Schulz C."/>
            <person name="Shakirov E.V."/>
            <person name="Shibagaki N."/>
            <person name="Shinohara N."/>
            <person name="Shippen D.E."/>
            <person name="Soerensen I."/>
            <person name="Sotooka R."/>
            <person name="Sugimoto N."/>
            <person name="Sugita M."/>
            <person name="Sumikawa N."/>
            <person name="Tanurdzic M."/>
            <person name="Theissen G."/>
            <person name="Ulvskov P."/>
            <person name="Wakazuki S."/>
            <person name="Weng J.K."/>
            <person name="Willats W.W."/>
            <person name="Wipf D."/>
            <person name="Wolf P.G."/>
            <person name="Yang L."/>
            <person name="Zimmer A.D."/>
            <person name="Zhu Q."/>
            <person name="Mitros T."/>
            <person name="Hellsten U."/>
            <person name="Loque D."/>
            <person name="Otillar R."/>
            <person name="Salamov A."/>
            <person name="Schmutz J."/>
            <person name="Shapiro H."/>
            <person name="Lindquist E."/>
            <person name="Lucas S."/>
            <person name="Rokhsar D."/>
            <person name="Grigoriev I.V."/>
        </authorList>
    </citation>
    <scope>NUCLEOTIDE SEQUENCE [LARGE SCALE GENOMIC DNA]</scope>
</reference>
<dbReference type="InParanoid" id="D8S999"/>
<dbReference type="Proteomes" id="UP000001514">
    <property type="component" value="Unassembled WGS sequence"/>
</dbReference>
<dbReference type="AlphaFoldDB" id="D8S999"/>
<accession>D8S999</accession>
<dbReference type="HOGENOM" id="CLU_2444996_0_0_1"/>
<dbReference type="Gene3D" id="2.40.50.140">
    <property type="entry name" value="Nucleic acid-binding proteins"/>
    <property type="match status" value="1"/>
</dbReference>
<proteinExistence type="predicted"/>
<evidence type="ECO:0000313" key="1">
    <source>
        <dbReference type="EMBL" id="EFJ18777.1"/>
    </source>
</evidence>